<name>A0ABS6HCU3_9PROT</name>
<accession>A0ABS6HCU3</accession>
<gene>
    <name evidence="1" type="ORF">JJQ90_20785</name>
</gene>
<comment type="caution">
    <text evidence="1">The sequence shown here is derived from an EMBL/GenBank/DDBJ whole genome shotgun (WGS) entry which is preliminary data.</text>
</comment>
<dbReference type="RefSeq" id="WP_216878198.1">
    <property type="nucleotide sequence ID" value="NZ_JAERQM010000007.1"/>
</dbReference>
<dbReference type="Proteomes" id="UP000689967">
    <property type="component" value="Unassembled WGS sequence"/>
</dbReference>
<sequence>MADLVLGEPAHIQGDITTNRWVGARSARALEDSLGFGRGRLAAGWWILLLKQQLQPDDFIFAGLTLRSGGREGLPAASPDLDEQRPHVQDVMLREMGAANLRECKVRSLASVSLSGPDRLVKVVPVTRIARADTRPDVDYPMGGGGLQWTLIRPCRFLVAARVDENGIACTPRFSVFLGESASYDDRARLARYLEAA</sequence>
<evidence type="ECO:0000313" key="2">
    <source>
        <dbReference type="Proteomes" id="UP000689967"/>
    </source>
</evidence>
<evidence type="ECO:0000313" key="1">
    <source>
        <dbReference type="EMBL" id="MBU8546171.1"/>
    </source>
</evidence>
<organism evidence="1 2">
    <name type="scientific">Falsiroseomonas oleicola</name>
    <dbReference type="NCBI Taxonomy" id="2801474"/>
    <lineage>
        <taxon>Bacteria</taxon>
        <taxon>Pseudomonadati</taxon>
        <taxon>Pseudomonadota</taxon>
        <taxon>Alphaproteobacteria</taxon>
        <taxon>Acetobacterales</taxon>
        <taxon>Roseomonadaceae</taxon>
        <taxon>Falsiroseomonas</taxon>
    </lineage>
</organism>
<proteinExistence type="predicted"/>
<keyword evidence="2" id="KW-1185">Reference proteome</keyword>
<reference evidence="1 2" key="1">
    <citation type="submission" date="2021-01" db="EMBL/GenBank/DDBJ databases">
        <title>Roseomonas sp. nov, a bacterium isolated from an oil production mixture in Yumen Oilfield.</title>
        <authorList>
            <person name="Wu D."/>
        </authorList>
    </citation>
    <scope>NUCLEOTIDE SEQUENCE [LARGE SCALE GENOMIC DNA]</scope>
    <source>
        <strain evidence="1 2">ROY-5-3</strain>
    </source>
</reference>
<dbReference type="EMBL" id="JAERQM010000007">
    <property type="protein sequence ID" value="MBU8546171.1"/>
    <property type="molecule type" value="Genomic_DNA"/>
</dbReference>
<protein>
    <submittedName>
        <fullName evidence="1">Uncharacterized protein</fullName>
    </submittedName>
</protein>